<feature type="transmembrane region" description="Helical" evidence="7">
    <location>
        <begin position="185"/>
        <end position="210"/>
    </location>
</feature>
<comment type="subcellular location">
    <subcellularLocation>
        <location evidence="1 7">Cell membrane</location>
        <topology evidence="1 7">Multi-pass membrane protein</topology>
    </subcellularLocation>
</comment>
<evidence type="ECO:0000256" key="5">
    <source>
        <dbReference type="ARBA" id="ARBA00022989"/>
    </source>
</evidence>
<feature type="transmembrane region" description="Helical" evidence="7">
    <location>
        <begin position="110"/>
        <end position="132"/>
    </location>
</feature>
<dbReference type="GO" id="GO:0055085">
    <property type="term" value="P:transmembrane transport"/>
    <property type="evidence" value="ECO:0007669"/>
    <property type="project" value="InterPro"/>
</dbReference>
<evidence type="ECO:0000256" key="1">
    <source>
        <dbReference type="ARBA" id="ARBA00004651"/>
    </source>
</evidence>
<evidence type="ECO:0000256" key="6">
    <source>
        <dbReference type="ARBA" id="ARBA00023136"/>
    </source>
</evidence>
<dbReference type="InterPro" id="IPR035906">
    <property type="entry name" value="MetI-like_sf"/>
</dbReference>
<dbReference type="PANTHER" id="PTHR43744:SF6">
    <property type="entry name" value="ABC TRANSPORTER PERMEASE PROTEIN YESQ-RELATED"/>
    <property type="match status" value="1"/>
</dbReference>
<keyword evidence="5 7" id="KW-1133">Transmembrane helix</keyword>
<evidence type="ECO:0000256" key="2">
    <source>
        <dbReference type="ARBA" id="ARBA00022448"/>
    </source>
</evidence>
<keyword evidence="6 7" id="KW-0472">Membrane</keyword>
<comment type="caution">
    <text evidence="9">The sequence shown here is derived from an EMBL/GenBank/DDBJ whole genome shotgun (WGS) entry which is preliminary data.</text>
</comment>
<dbReference type="Pfam" id="PF00528">
    <property type="entry name" value="BPD_transp_1"/>
    <property type="match status" value="1"/>
</dbReference>
<dbReference type="InterPro" id="IPR000515">
    <property type="entry name" value="MetI-like"/>
</dbReference>
<name>A0A927CJS3_9BACL</name>
<gene>
    <name evidence="9" type="ORF">IDH41_09205</name>
</gene>
<evidence type="ECO:0000313" key="10">
    <source>
        <dbReference type="Proteomes" id="UP000632125"/>
    </source>
</evidence>
<dbReference type="CDD" id="cd06261">
    <property type="entry name" value="TM_PBP2"/>
    <property type="match status" value="1"/>
</dbReference>
<keyword evidence="3" id="KW-1003">Cell membrane</keyword>
<dbReference type="RefSeq" id="WP_190860297.1">
    <property type="nucleotide sequence ID" value="NZ_JACXIY010000011.1"/>
</dbReference>
<dbReference type="PANTHER" id="PTHR43744">
    <property type="entry name" value="ABC TRANSPORTER PERMEASE PROTEIN MG189-RELATED-RELATED"/>
    <property type="match status" value="1"/>
</dbReference>
<feature type="transmembrane region" description="Helical" evidence="7">
    <location>
        <begin position="77"/>
        <end position="98"/>
    </location>
</feature>
<protein>
    <submittedName>
        <fullName evidence="9">Carbohydrate ABC transporter permease</fullName>
    </submittedName>
</protein>
<keyword evidence="2 7" id="KW-0813">Transport</keyword>
<sequence>MNTTSRAQAMGTHLFVILLGLLMLYPIIWLVVSSFKPSYLIFSDLSIWPKEVTLDNYTKGWSGVSKSSFGTFIGNSIMLGLICVVGNLVSCSMAAYAFGRLNFSWKKVWFALMMVTIMLPHHVTVIPQYVLFFKMGWVDTFGPLFVPKLLATEAFFIFLMVQFIRGLPCDLDESATIDGCGTIQIYWRIILPLAFPALITTAIFTFIWTWDDFFSQLLYLNSPDHYTVPLGLRLFMDSSGESNWGPMFAMSVVSLIPALIIFFSLQRYFVEGIATTGIKG</sequence>
<evidence type="ECO:0000256" key="3">
    <source>
        <dbReference type="ARBA" id="ARBA00022475"/>
    </source>
</evidence>
<dbReference type="SUPFAM" id="SSF161098">
    <property type="entry name" value="MetI-like"/>
    <property type="match status" value="1"/>
</dbReference>
<dbReference type="PROSITE" id="PS50928">
    <property type="entry name" value="ABC_TM1"/>
    <property type="match status" value="1"/>
</dbReference>
<comment type="similarity">
    <text evidence="7">Belongs to the binding-protein-dependent transport system permease family.</text>
</comment>
<evidence type="ECO:0000313" key="9">
    <source>
        <dbReference type="EMBL" id="MBD2868755.1"/>
    </source>
</evidence>
<dbReference type="EMBL" id="JACXIY010000011">
    <property type="protein sequence ID" value="MBD2868755.1"/>
    <property type="molecule type" value="Genomic_DNA"/>
</dbReference>
<proteinExistence type="inferred from homology"/>
<evidence type="ECO:0000256" key="4">
    <source>
        <dbReference type="ARBA" id="ARBA00022692"/>
    </source>
</evidence>
<dbReference type="GO" id="GO:0005886">
    <property type="term" value="C:plasma membrane"/>
    <property type="evidence" value="ECO:0007669"/>
    <property type="project" value="UniProtKB-SubCell"/>
</dbReference>
<dbReference type="Gene3D" id="1.10.3720.10">
    <property type="entry name" value="MetI-like"/>
    <property type="match status" value="1"/>
</dbReference>
<keyword evidence="4 7" id="KW-0812">Transmembrane</keyword>
<evidence type="ECO:0000259" key="8">
    <source>
        <dbReference type="PROSITE" id="PS50928"/>
    </source>
</evidence>
<dbReference type="AlphaFoldDB" id="A0A927CJS3"/>
<feature type="transmembrane region" description="Helical" evidence="7">
    <location>
        <begin position="244"/>
        <end position="265"/>
    </location>
</feature>
<feature type="transmembrane region" description="Helical" evidence="7">
    <location>
        <begin position="144"/>
        <end position="164"/>
    </location>
</feature>
<accession>A0A927CJS3</accession>
<feature type="transmembrane region" description="Helical" evidence="7">
    <location>
        <begin position="12"/>
        <end position="32"/>
    </location>
</feature>
<keyword evidence="10" id="KW-1185">Reference proteome</keyword>
<reference evidence="9" key="1">
    <citation type="submission" date="2020-09" db="EMBL/GenBank/DDBJ databases">
        <title>A novel bacterium of genus Paenibacillus, isolated from South China Sea.</title>
        <authorList>
            <person name="Huang H."/>
            <person name="Mo K."/>
            <person name="Hu Y."/>
        </authorList>
    </citation>
    <scope>NUCLEOTIDE SEQUENCE</scope>
    <source>
        <strain evidence="9">IB182493</strain>
    </source>
</reference>
<evidence type="ECO:0000256" key="7">
    <source>
        <dbReference type="RuleBase" id="RU363032"/>
    </source>
</evidence>
<feature type="domain" description="ABC transmembrane type-1" evidence="8">
    <location>
        <begin position="73"/>
        <end position="265"/>
    </location>
</feature>
<organism evidence="9 10">
    <name type="scientific">Paenibacillus arenilitoris</name>
    <dbReference type="NCBI Taxonomy" id="2772299"/>
    <lineage>
        <taxon>Bacteria</taxon>
        <taxon>Bacillati</taxon>
        <taxon>Bacillota</taxon>
        <taxon>Bacilli</taxon>
        <taxon>Bacillales</taxon>
        <taxon>Paenibacillaceae</taxon>
        <taxon>Paenibacillus</taxon>
    </lineage>
</organism>
<dbReference type="Proteomes" id="UP000632125">
    <property type="component" value="Unassembled WGS sequence"/>
</dbReference>